<protein>
    <submittedName>
        <fullName evidence="2">Transposase, IS4 family</fullName>
    </submittedName>
</protein>
<gene>
    <name evidence="2" type="ORF">LBBP_02437</name>
</gene>
<dbReference type="NCBIfam" id="NF033580">
    <property type="entry name" value="transpos_IS5_3"/>
    <property type="match status" value="1"/>
</dbReference>
<organism evidence="2">
    <name type="scientific">Leptospira borgpetersenii serovar Ballum</name>
    <dbReference type="NCBI Taxonomy" id="280505"/>
    <lineage>
        <taxon>Bacteria</taxon>
        <taxon>Pseudomonadati</taxon>
        <taxon>Spirochaetota</taxon>
        <taxon>Spirochaetia</taxon>
        <taxon>Leptospirales</taxon>
        <taxon>Leptospiraceae</taxon>
        <taxon>Leptospira</taxon>
    </lineage>
</organism>
<dbReference type="GO" id="GO:0004803">
    <property type="term" value="F:transposase activity"/>
    <property type="evidence" value="ECO:0007669"/>
    <property type="project" value="InterPro"/>
</dbReference>
<dbReference type="AlphaFoldDB" id="A0A0S2ISQ7"/>
<dbReference type="InterPro" id="IPR002559">
    <property type="entry name" value="Transposase_11"/>
</dbReference>
<dbReference type="PATRIC" id="fig|280505.15.peg.2384"/>
<proteinExistence type="predicted"/>
<dbReference type="GO" id="GO:0003677">
    <property type="term" value="F:DNA binding"/>
    <property type="evidence" value="ECO:0007669"/>
    <property type="project" value="InterPro"/>
</dbReference>
<sequence>MNVRLKLKQKEWQRMEVMQRLQKGDFTGPNPTDRGKRGIKRHILVDRSGAPIAFVIASAETHDSKLLFPNLKRFRILRNSKVLNPEILSLDKAYATNEIKAKLKKDKIRYRIPNKKNAKNPERIVPLKPFRWTVERTFAWFNAFRGIKTCWEFKLENYTALFQLAFAFILFRMARR</sequence>
<evidence type="ECO:0000259" key="1">
    <source>
        <dbReference type="Pfam" id="PF01609"/>
    </source>
</evidence>
<reference evidence="2 3" key="1">
    <citation type="journal article" date="2015" name="PLoS Negl. Trop. Dis.">
        <title>Distribution of Plasmids in Distinct Leptospira Pathogenic Species.</title>
        <authorList>
            <person name="Wang Y."/>
            <person name="Zhuang X."/>
            <person name="Zhong Y."/>
            <person name="Zhang C."/>
            <person name="Zhang Y."/>
            <person name="Zeng L."/>
            <person name="Zhu Y."/>
            <person name="He P."/>
            <person name="Dong K."/>
            <person name="Pal U."/>
            <person name="Guo X."/>
            <person name="Qin J."/>
        </authorList>
    </citation>
    <scope>NUCLEOTIDE SEQUENCE [LARGE SCALE GENOMIC DNA]</scope>
    <source>
        <strain evidence="2 3">56604</strain>
    </source>
</reference>
<name>A0A0S2ISQ7_LEPBO</name>
<dbReference type="Pfam" id="PF01609">
    <property type="entry name" value="DDE_Tnp_1"/>
    <property type="match status" value="1"/>
</dbReference>
<dbReference type="EMBL" id="CP012029">
    <property type="protein sequence ID" value="ALO26679.1"/>
    <property type="molecule type" value="Genomic_DNA"/>
</dbReference>
<dbReference type="GO" id="GO:0006313">
    <property type="term" value="P:DNA transposition"/>
    <property type="evidence" value="ECO:0007669"/>
    <property type="project" value="InterPro"/>
</dbReference>
<evidence type="ECO:0000313" key="3">
    <source>
        <dbReference type="Proteomes" id="UP000058857"/>
    </source>
</evidence>
<feature type="domain" description="Transposase IS4-like" evidence="1">
    <location>
        <begin position="25"/>
        <end position="168"/>
    </location>
</feature>
<dbReference type="Proteomes" id="UP000058857">
    <property type="component" value="Chromosome 1"/>
</dbReference>
<evidence type="ECO:0000313" key="2">
    <source>
        <dbReference type="EMBL" id="ALO26679.1"/>
    </source>
</evidence>
<accession>A0A0S2ISQ7</accession>
<dbReference type="PANTHER" id="PTHR30007">
    <property type="entry name" value="PHP DOMAIN PROTEIN"/>
    <property type="match status" value="1"/>
</dbReference>